<dbReference type="CDD" id="cd00082">
    <property type="entry name" value="HisKA"/>
    <property type="match status" value="1"/>
</dbReference>
<name>A0ABS3AUK6_9BACT</name>
<keyword evidence="5" id="KW-0418">Kinase</keyword>
<feature type="domain" description="PAC" evidence="11">
    <location>
        <begin position="368"/>
        <end position="422"/>
    </location>
</feature>
<gene>
    <name evidence="12" type="ORF">JYU06_03980</name>
</gene>
<evidence type="ECO:0000313" key="12">
    <source>
        <dbReference type="EMBL" id="MBN4068662.1"/>
    </source>
</evidence>
<protein>
    <recommendedName>
        <fullName evidence="2">histidine kinase</fullName>
        <ecNumber evidence="2">2.7.13.3</ecNumber>
    </recommendedName>
</protein>
<feature type="domain" description="Histidine kinase" evidence="9">
    <location>
        <begin position="440"/>
        <end position="661"/>
    </location>
</feature>
<dbReference type="InterPro" id="IPR000700">
    <property type="entry name" value="PAS-assoc_C"/>
</dbReference>
<dbReference type="SMART" id="SM00387">
    <property type="entry name" value="HATPase_c"/>
    <property type="match status" value="1"/>
</dbReference>
<dbReference type="Pfam" id="PF02518">
    <property type="entry name" value="HATPase_c"/>
    <property type="match status" value="1"/>
</dbReference>
<evidence type="ECO:0000256" key="2">
    <source>
        <dbReference type="ARBA" id="ARBA00012438"/>
    </source>
</evidence>
<comment type="catalytic activity">
    <reaction evidence="1">
        <text>ATP + protein L-histidine = ADP + protein N-phospho-L-histidine.</text>
        <dbReference type="EC" id="2.7.13.3"/>
    </reaction>
</comment>
<sequence length="676" mass="77610">MTTLFSHYRLFAVSIWLLAVATSWTWNIVDDVREKNSIAKVTARAFFEQIIAARQWNIMHGGIYVYSTDISPPNTYLPREMQFIRDEHGNMLTLVNPSYMTRQIAEISKIKGQIQFHLTSLTPLRPENKPYPWEIPLLEKFEQGSLEESSFTQEDGKEIYRYMAPLPYRESCSPCHAAADQPKGNIRGALSVSLPIPFHKSPWPLILSHLFVAMTGIMGILFFGGHLAQSRRDILKSNSQLAREIEERKETEKELIRIKENLEQSVSNRTVELRKTNEVLDRRIKEQQDIEASLVSINDEFIQIFNSAPDGMYVIDRKFNIIRANRAYCKLTGKSTEEVQGRKCYEIFSGSPCHTEDCPLARIVRGAERIEVEIQKTRDDGKVIPCIITATPFREPGGKFTGIIQVIRDISNWKKIENSLSATAEHLKARNMELEDFTHVISHDLKEPLMLIQAFSDRIRTKYAKNLTEKGIGYLERIESSSKRMEHLIDGLLTYSRVSSMASPFERVELKTIINSVLDDLAVKIEQTHASIHIDNALTAIEADPLQIRQLFQNIIGNSLKYHHRERAPEITIKRIFFPDHCSNQTYIRFTIEDNGIGFKKENQSVIFDIFQRLHTRQQFQGTGIGLSICKKIVDRHHGTISAEGVPDQGAKFIITLPFHQNKRDDSLIDVVMNRR</sequence>
<evidence type="ECO:0000256" key="5">
    <source>
        <dbReference type="ARBA" id="ARBA00022777"/>
    </source>
</evidence>
<dbReference type="EMBL" id="JAFITO010000035">
    <property type="protein sequence ID" value="MBN4068662.1"/>
    <property type="molecule type" value="Genomic_DNA"/>
</dbReference>
<dbReference type="NCBIfam" id="TIGR00229">
    <property type="entry name" value="sensory_box"/>
    <property type="match status" value="1"/>
</dbReference>
<dbReference type="Gene3D" id="1.10.287.130">
    <property type="match status" value="1"/>
</dbReference>
<reference evidence="12 13" key="1">
    <citation type="submission" date="2021-02" db="EMBL/GenBank/DDBJ databases">
        <title>Activity-based single-cell genomes from oceanic crustal fluid captures similar information to metagenomic and metatranscriptomic surveys with orders of magnitude less sampling.</title>
        <authorList>
            <person name="D'Angelo T.S."/>
            <person name="Orcutt B.N."/>
        </authorList>
    </citation>
    <scope>NUCLEOTIDE SEQUENCE [LARGE SCALE GENOMIC DNA]</scope>
    <source>
        <strain evidence="12">AH-315-G02</strain>
    </source>
</reference>
<dbReference type="SMART" id="SM00388">
    <property type="entry name" value="HisKA"/>
    <property type="match status" value="1"/>
</dbReference>
<evidence type="ECO:0000256" key="3">
    <source>
        <dbReference type="ARBA" id="ARBA00022553"/>
    </source>
</evidence>
<keyword evidence="13" id="KW-1185">Reference proteome</keyword>
<dbReference type="InterPro" id="IPR050351">
    <property type="entry name" value="BphY/WalK/GraS-like"/>
</dbReference>
<keyword evidence="7" id="KW-0175">Coiled coil</keyword>
<dbReference type="Proteomes" id="UP000717534">
    <property type="component" value="Unassembled WGS sequence"/>
</dbReference>
<evidence type="ECO:0000256" key="1">
    <source>
        <dbReference type="ARBA" id="ARBA00000085"/>
    </source>
</evidence>
<keyword evidence="3" id="KW-0597">Phosphoprotein</keyword>
<evidence type="ECO:0000259" key="10">
    <source>
        <dbReference type="PROSITE" id="PS50112"/>
    </source>
</evidence>
<dbReference type="Gene3D" id="3.30.450.290">
    <property type="match status" value="1"/>
</dbReference>
<dbReference type="PROSITE" id="PS50109">
    <property type="entry name" value="HIS_KIN"/>
    <property type="match status" value="1"/>
</dbReference>
<evidence type="ECO:0000256" key="7">
    <source>
        <dbReference type="SAM" id="Coils"/>
    </source>
</evidence>
<accession>A0ABS3AUK6</accession>
<proteinExistence type="predicted"/>
<feature type="coiled-coil region" evidence="7">
    <location>
        <begin position="234"/>
        <end position="268"/>
    </location>
</feature>
<comment type="caution">
    <text evidence="12">The sequence shown here is derived from an EMBL/GenBank/DDBJ whole genome shotgun (WGS) entry which is preliminary data.</text>
</comment>
<dbReference type="SMART" id="SM00091">
    <property type="entry name" value="PAS"/>
    <property type="match status" value="1"/>
</dbReference>
<dbReference type="Pfam" id="PF11845">
    <property type="entry name" value="Tll0287-like"/>
    <property type="match status" value="1"/>
</dbReference>
<dbReference type="InterPro" id="IPR021796">
    <property type="entry name" value="Tll0287-like_dom"/>
</dbReference>
<dbReference type="InterPro" id="IPR005467">
    <property type="entry name" value="His_kinase_dom"/>
</dbReference>
<dbReference type="InterPro" id="IPR001610">
    <property type="entry name" value="PAC"/>
</dbReference>
<dbReference type="InterPro" id="IPR003661">
    <property type="entry name" value="HisK_dim/P_dom"/>
</dbReference>
<dbReference type="Pfam" id="PF08448">
    <property type="entry name" value="PAS_4"/>
    <property type="match status" value="1"/>
</dbReference>
<dbReference type="PANTHER" id="PTHR42878">
    <property type="entry name" value="TWO-COMPONENT HISTIDINE KINASE"/>
    <property type="match status" value="1"/>
</dbReference>
<dbReference type="Pfam" id="PF00512">
    <property type="entry name" value="HisKA"/>
    <property type="match status" value="1"/>
</dbReference>
<evidence type="ECO:0000256" key="8">
    <source>
        <dbReference type="SAM" id="Phobius"/>
    </source>
</evidence>
<dbReference type="InterPro" id="IPR036097">
    <property type="entry name" value="HisK_dim/P_sf"/>
</dbReference>
<dbReference type="InterPro" id="IPR004358">
    <property type="entry name" value="Sig_transdc_His_kin-like_C"/>
</dbReference>
<evidence type="ECO:0000313" key="13">
    <source>
        <dbReference type="Proteomes" id="UP000717534"/>
    </source>
</evidence>
<dbReference type="InterPro" id="IPR036890">
    <property type="entry name" value="HATPase_C_sf"/>
</dbReference>
<keyword evidence="8" id="KW-1133">Transmembrane helix</keyword>
<evidence type="ECO:0000256" key="4">
    <source>
        <dbReference type="ARBA" id="ARBA00022679"/>
    </source>
</evidence>
<dbReference type="PRINTS" id="PR00344">
    <property type="entry name" value="BCTRLSENSOR"/>
</dbReference>
<dbReference type="SUPFAM" id="SSF47384">
    <property type="entry name" value="Homodimeric domain of signal transducing histidine kinase"/>
    <property type="match status" value="1"/>
</dbReference>
<feature type="domain" description="PAS" evidence="10">
    <location>
        <begin position="297"/>
        <end position="348"/>
    </location>
</feature>
<keyword evidence="8" id="KW-0812">Transmembrane</keyword>
<dbReference type="PANTHER" id="PTHR42878:SF15">
    <property type="entry name" value="BACTERIOPHYTOCHROME"/>
    <property type="match status" value="1"/>
</dbReference>
<dbReference type="EC" id="2.7.13.3" evidence="2"/>
<evidence type="ECO:0000256" key="6">
    <source>
        <dbReference type="ARBA" id="ARBA00023136"/>
    </source>
</evidence>
<dbReference type="Gene3D" id="3.30.450.20">
    <property type="entry name" value="PAS domain"/>
    <property type="match status" value="1"/>
</dbReference>
<feature type="transmembrane region" description="Helical" evidence="8">
    <location>
        <begin position="203"/>
        <end position="228"/>
    </location>
</feature>
<dbReference type="CDD" id="cd00130">
    <property type="entry name" value="PAS"/>
    <property type="match status" value="1"/>
</dbReference>
<dbReference type="SMART" id="SM00086">
    <property type="entry name" value="PAC"/>
    <property type="match status" value="1"/>
</dbReference>
<keyword evidence="4" id="KW-0808">Transferase</keyword>
<evidence type="ECO:0000259" key="11">
    <source>
        <dbReference type="PROSITE" id="PS50113"/>
    </source>
</evidence>
<dbReference type="InterPro" id="IPR035965">
    <property type="entry name" value="PAS-like_dom_sf"/>
</dbReference>
<keyword evidence="6 8" id="KW-0472">Membrane</keyword>
<dbReference type="PROSITE" id="PS50112">
    <property type="entry name" value="PAS"/>
    <property type="match status" value="1"/>
</dbReference>
<dbReference type="PROSITE" id="PS50113">
    <property type="entry name" value="PAC"/>
    <property type="match status" value="1"/>
</dbReference>
<dbReference type="SUPFAM" id="SSF55785">
    <property type="entry name" value="PYP-like sensor domain (PAS domain)"/>
    <property type="match status" value="1"/>
</dbReference>
<evidence type="ECO:0000259" key="9">
    <source>
        <dbReference type="PROSITE" id="PS50109"/>
    </source>
</evidence>
<dbReference type="InterPro" id="IPR013656">
    <property type="entry name" value="PAS_4"/>
</dbReference>
<dbReference type="Gene3D" id="3.30.565.10">
    <property type="entry name" value="Histidine kinase-like ATPase, C-terminal domain"/>
    <property type="match status" value="1"/>
</dbReference>
<dbReference type="SUPFAM" id="SSF55874">
    <property type="entry name" value="ATPase domain of HSP90 chaperone/DNA topoisomerase II/histidine kinase"/>
    <property type="match status" value="1"/>
</dbReference>
<organism evidence="12 13">
    <name type="scientific">Desulfotalea psychrophila</name>
    <dbReference type="NCBI Taxonomy" id="84980"/>
    <lineage>
        <taxon>Bacteria</taxon>
        <taxon>Pseudomonadati</taxon>
        <taxon>Thermodesulfobacteriota</taxon>
        <taxon>Desulfobulbia</taxon>
        <taxon>Desulfobulbales</taxon>
        <taxon>Desulfocapsaceae</taxon>
        <taxon>Desulfotalea</taxon>
    </lineage>
</organism>
<dbReference type="InterPro" id="IPR000014">
    <property type="entry name" value="PAS"/>
</dbReference>
<dbReference type="InterPro" id="IPR003594">
    <property type="entry name" value="HATPase_dom"/>
</dbReference>